<dbReference type="PANTHER" id="PTHR34215:SF1">
    <property type="entry name" value="YLXR DOMAIN-CONTAINING PROTEIN"/>
    <property type="match status" value="1"/>
</dbReference>
<proteinExistence type="predicted"/>
<comment type="caution">
    <text evidence="2">The sequence shown here is derived from an EMBL/GenBank/DDBJ whole genome shotgun (WGS) entry which is preliminary data.</text>
</comment>
<dbReference type="InterPro" id="IPR007393">
    <property type="entry name" value="YlxR_dom"/>
</dbReference>
<dbReference type="InterPro" id="IPR035931">
    <property type="entry name" value="YlxR-like_sf"/>
</dbReference>
<reference evidence="2 3" key="1">
    <citation type="submission" date="2018-10" db="EMBL/GenBank/DDBJ databases">
        <title>Genomic Encyclopedia of Archaeal and Bacterial Type Strains, Phase II (KMG-II): from individual species to whole genera.</title>
        <authorList>
            <person name="Goeker M."/>
        </authorList>
    </citation>
    <scope>NUCLEOTIDE SEQUENCE [LARGE SCALE GENOMIC DNA]</scope>
    <source>
        <strain evidence="2 3">ATCC 29870</strain>
    </source>
</reference>
<evidence type="ECO:0000313" key="2">
    <source>
        <dbReference type="EMBL" id="RMA77574.1"/>
    </source>
</evidence>
<dbReference type="AlphaFoldDB" id="A0A3L9ZZK4"/>
<dbReference type="Gene3D" id="3.30.1230.10">
    <property type="entry name" value="YlxR-like"/>
    <property type="match status" value="1"/>
</dbReference>
<dbReference type="InterPro" id="IPR037465">
    <property type="entry name" value="YlxR"/>
</dbReference>
<evidence type="ECO:0000313" key="3">
    <source>
        <dbReference type="Proteomes" id="UP000267246"/>
    </source>
</evidence>
<sequence length="97" mass="11591">MKSDKRIERKSISNNTKYTLDKLIRFVKQKDGKILFDIDQKLGGRGAYCLNDEENIEILFRKKLLNKAFKQNISQEVYDNLRNEVAIWQKKRKDNQI</sequence>
<gene>
    <name evidence="2" type="ORF">JN00_0425</name>
</gene>
<dbReference type="RefSeq" id="WP_121940888.1">
    <property type="nucleotide sequence ID" value="NZ_CP137846.1"/>
</dbReference>
<protein>
    <recommendedName>
        <fullName evidence="1">YlxR domain-containing protein</fullName>
    </recommendedName>
</protein>
<dbReference type="SUPFAM" id="SSF64376">
    <property type="entry name" value="YlxR-like"/>
    <property type="match status" value="1"/>
</dbReference>
<name>A0A3L9ZZK4_9BACT</name>
<keyword evidence="3" id="KW-1185">Reference proteome</keyword>
<accession>A0A3L9ZZK4</accession>
<dbReference type="OrthoDB" id="398624at2"/>
<dbReference type="PANTHER" id="PTHR34215">
    <property type="entry name" value="BLL0784 PROTEIN"/>
    <property type="match status" value="1"/>
</dbReference>
<dbReference type="Pfam" id="PF04296">
    <property type="entry name" value="YlxR"/>
    <property type="match status" value="1"/>
</dbReference>
<feature type="domain" description="YlxR" evidence="1">
    <location>
        <begin position="9"/>
        <end position="82"/>
    </location>
</feature>
<evidence type="ECO:0000259" key="1">
    <source>
        <dbReference type="Pfam" id="PF04296"/>
    </source>
</evidence>
<organism evidence="2 3">
    <name type="scientific">Metamycoplasma subdolum</name>
    <dbReference type="NCBI Taxonomy" id="92407"/>
    <lineage>
        <taxon>Bacteria</taxon>
        <taxon>Bacillati</taxon>
        <taxon>Mycoplasmatota</taxon>
        <taxon>Mycoplasmoidales</taxon>
        <taxon>Metamycoplasmataceae</taxon>
        <taxon>Metamycoplasma</taxon>
    </lineage>
</organism>
<dbReference type="Proteomes" id="UP000267246">
    <property type="component" value="Unassembled WGS sequence"/>
</dbReference>
<dbReference type="EMBL" id="REFI01000008">
    <property type="protein sequence ID" value="RMA77574.1"/>
    <property type="molecule type" value="Genomic_DNA"/>
</dbReference>